<evidence type="ECO:0008006" key="3">
    <source>
        <dbReference type="Google" id="ProtNLM"/>
    </source>
</evidence>
<organism evidence="2">
    <name type="scientific">bioreactor metagenome</name>
    <dbReference type="NCBI Taxonomy" id="1076179"/>
    <lineage>
        <taxon>unclassified sequences</taxon>
        <taxon>metagenomes</taxon>
        <taxon>ecological metagenomes</taxon>
    </lineage>
</organism>
<gene>
    <name evidence="2" type="ORF">SDC9_59623</name>
</gene>
<dbReference type="EMBL" id="VSSQ01002094">
    <property type="protein sequence ID" value="MPM13267.1"/>
    <property type="molecule type" value="Genomic_DNA"/>
</dbReference>
<accession>A0A644XBH8</accession>
<sequence>MEIDIWKERSAEWSARVCSATTTVIFLLKMLIKADRTATLPIAMKACARPMTSCLVKHTAIGAPEGELVKEILNEFMQNFWEQNPNLHVFSAHLHMDEATPHLPIDFVPFVTGSSRGLDTRVSMKKAQEAQGFKGGTHEDTELNQWINSEKETLSRVMERHGIQWEKLGTHNEHLSVLEKKKEFRIQEIQDLDSKLDDLRQKKIDINAVENIAVQKVPLSSKVMLDRDDYEAVATAAEKFVVQEKKESKFRTLLNRAEKKIEELQSKIGELLDTIRSLRGELNKYKDNSIMDRLDRSKLESENLTLKKQNTFFRSIIEQNGLTHLIRQMSEVGMKRGKNQVI</sequence>
<feature type="coiled-coil region" evidence="1">
    <location>
        <begin position="182"/>
        <end position="209"/>
    </location>
</feature>
<dbReference type="Gene3D" id="3.30.930.30">
    <property type="match status" value="1"/>
</dbReference>
<comment type="caution">
    <text evidence="2">The sequence shown here is derived from an EMBL/GenBank/DDBJ whole genome shotgun (WGS) entry which is preliminary data.</text>
</comment>
<dbReference type="InterPro" id="IPR001668">
    <property type="entry name" value="Mob_Pre"/>
</dbReference>
<name>A0A644XBH8_9ZZZZ</name>
<dbReference type="Pfam" id="PF01076">
    <property type="entry name" value="Mob_Pre"/>
    <property type="match status" value="1"/>
</dbReference>
<dbReference type="AlphaFoldDB" id="A0A644XBH8"/>
<dbReference type="GO" id="GO:0003677">
    <property type="term" value="F:DNA binding"/>
    <property type="evidence" value="ECO:0007669"/>
    <property type="project" value="InterPro"/>
</dbReference>
<feature type="coiled-coil region" evidence="1">
    <location>
        <begin position="247"/>
        <end position="288"/>
    </location>
</feature>
<keyword evidence="1" id="KW-0175">Coiled coil</keyword>
<evidence type="ECO:0000256" key="1">
    <source>
        <dbReference type="SAM" id="Coils"/>
    </source>
</evidence>
<evidence type="ECO:0000313" key="2">
    <source>
        <dbReference type="EMBL" id="MPM13267.1"/>
    </source>
</evidence>
<proteinExistence type="predicted"/>
<protein>
    <recommendedName>
        <fullName evidence="3">Plasmid recombination enzyme</fullName>
    </recommendedName>
</protein>
<reference evidence="2" key="1">
    <citation type="submission" date="2019-08" db="EMBL/GenBank/DDBJ databases">
        <authorList>
            <person name="Kucharzyk K."/>
            <person name="Murdoch R.W."/>
            <person name="Higgins S."/>
            <person name="Loffler F."/>
        </authorList>
    </citation>
    <scope>NUCLEOTIDE SEQUENCE</scope>
</reference>
<dbReference type="GO" id="GO:0006310">
    <property type="term" value="P:DNA recombination"/>
    <property type="evidence" value="ECO:0007669"/>
    <property type="project" value="InterPro"/>
</dbReference>